<evidence type="ECO:0000313" key="3">
    <source>
        <dbReference type="Proteomes" id="UP000054032"/>
    </source>
</evidence>
<accession>W6YMX2</accession>
<dbReference type="EMBL" id="KI964149">
    <property type="protein sequence ID" value="EUC40642.1"/>
    <property type="molecule type" value="Genomic_DNA"/>
</dbReference>
<feature type="region of interest" description="Disordered" evidence="1">
    <location>
        <begin position="89"/>
        <end position="120"/>
    </location>
</feature>
<name>W6YMX2_COCMI</name>
<dbReference type="GeneID" id="19121682"/>
<keyword evidence="3" id="KW-1185">Reference proteome</keyword>
<gene>
    <name evidence="2" type="ORF">COCMIDRAFT_30457</name>
</gene>
<evidence type="ECO:0000313" key="2">
    <source>
        <dbReference type="EMBL" id="EUC40642.1"/>
    </source>
</evidence>
<dbReference type="HOGENOM" id="CLU_1916711_0_0_1"/>
<organism evidence="2 3">
    <name type="scientific">Bipolaris oryzae ATCC 44560</name>
    <dbReference type="NCBI Taxonomy" id="930090"/>
    <lineage>
        <taxon>Eukaryota</taxon>
        <taxon>Fungi</taxon>
        <taxon>Dikarya</taxon>
        <taxon>Ascomycota</taxon>
        <taxon>Pezizomycotina</taxon>
        <taxon>Dothideomycetes</taxon>
        <taxon>Pleosporomycetidae</taxon>
        <taxon>Pleosporales</taxon>
        <taxon>Pleosporineae</taxon>
        <taxon>Pleosporaceae</taxon>
        <taxon>Bipolaris</taxon>
    </lineage>
</organism>
<reference evidence="2 3" key="1">
    <citation type="journal article" date="2013" name="PLoS Genet.">
        <title>Comparative genome structure, secondary metabolite, and effector coding capacity across Cochliobolus pathogens.</title>
        <authorList>
            <person name="Condon B.J."/>
            <person name="Leng Y."/>
            <person name="Wu D."/>
            <person name="Bushley K.E."/>
            <person name="Ohm R.A."/>
            <person name="Otillar R."/>
            <person name="Martin J."/>
            <person name="Schackwitz W."/>
            <person name="Grimwood J."/>
            <person name="MohdZainudin N."/>
            <person name="Xue C."/>
            <person name="Wang R."/>
            <person name="Manning V.A."/>
            <person name="Dhillon B."/>
            <person name="Tu Z.J."/>
            <person name="Steffenson B.J."/>
            <person name="Salamov A."/>
            <person name="Sun H."/>
            <person name="Lowry S."/>
            <person name="LaButti K."/>
            <person name="Han J."/>
            <person name="Copeland A."/>
            <person name="Lindquist E."/>
            <person name="Barry K."/>
            <person name="Schmutz J."/>
            <person name="Baker S.E."/>
            <person name="Ciuffetti L.M."/>
            <person name="Grigoriev I.V."/>
            <person name="Zhong S."/>
            <person name="Turgeon B.G."/>
        </authorList>
    </citation>
    <scope>NUCLEOTIDE SEQUENCE [LARGE SCALE GENOMIC DNA]</scope>
    <source>
        <strain evidence="2 3">ATCC 44560</strain>
    </source>
</reference>
<protein>
    <submittedName>
        <fullName evidence="2">Uncharacterized protein</fullName>
    </submittedName>
</protein>
<evidence type="ECO:0000256" key="1">
    <source>
        <dbReference type="SAM" id="MobiDB-lite"/>
    </source>
</evidence>
<sequence length="132" mass="14346">MEYSETIQPHFLGRTSPAPTRQALVRSWRWQIHAGTTEAAIGGMAARPESSGCICIKRSNHVPCDAVIMDEKTFRERCMTPKVPEQVDTGVKEAVGSKSGAPVSNKNGPHKLPTEATAPRVPTISKASLFDF</sequence>
<dbReference type="Proteomes" id="UP000054032">
    <property type="component" value="Unassembled WGS sequence"/>
</dbReference>
<dbReference type="KEGG" id="bor:COCMIDRAFT_30457"/>
<dbReference type="RefSeq" id="XP_007692843.1">
    <property type="nucleotide sequence ID" value="XM_007694653.1"/>
</dbReference>
<dbReference type="AlphaFoldDB" id="W6YMX2"/>
<proteinExistence type="predicted"/>